<organism evidence="1 2">
    <name type="scientific">Gillisia mitskevichiae</name>
    <dbReference type="NCBI Taxonomy" id="270921"/>
    <lineage>
        <taxon>Bacteria</taxon>
        <taxon>Pseudomonadati</taxon>
        <taxon>Bacteroidota</taxon>
        <taxon>Flavobacteriia</taxon>
        <taxon>Flavobacteriales</taxon>
        <taxon>Flavobacteriaceae</taxon>
        <taxon>Gillisia</taxon>
    </lineage>
</organism>
<keyword evidence="2" id="KW-1185">Reference proteome</keyword>
<reference evidence="1 2" key="1">
    <citation type="submission" date="2018-10" db="EMBL/GenBank/DDBJ databases">
        <title>Genomic Encyclopedia of Archaeal and Bacterial Type Strains, Phase II (KMG-II): from individual species to whole genera.</title>
        <authorList>
            <person name="Goeker M."/>
        </authorList>
    </citation>
    <scope>NUCLEOTIDE SEQUENCE [LARGE SCALE GENOMIC DNA]</scope>
    <source>
        <strain evidence="1 2">DSM 19839</strain>
    </source>
</reference>
<comment type="caution">
    <text evidence="1">The sequence shown here is derived from an EMBL/GenBank/DDBJ whole genome shotgun (WGS) entry which is preliminary data.</text>
</comment>
<accession>A0A495PTW6</accession>
<proteinExistence type="predicted"/>
<protein>
    <submittedName>
        <fullName evidence="1">Cell division protein FtsB</fullName>
    </submittedName>
</protein>
<evidence type="ECO:0000313" key="1">
    <source>
        <dbReference type="EMBL" id="RKS53416.1"/>
    </source>
</evidence>
<dbReference type="Proteomes" id="UP000276282">
    <property type="component" value="Unassembled WGS sequence"/>
</dbReference>
<sequence>MFKLSSKTDWRNFVSLKLMKLKELRNKKWFKIISNKYVLILLIFGGWMLFLDSNSWLIHRELDEEVNKLQVNKEYYQKEISKDKAIIENLNDSFELESYARQHYYMKRADEDIYIIHYDTID</sequence>
<dbReference type="InterPro" id="IPR007060">
    <property type="entry name" value="FtsL/DivIC"/>
</dbReference>
<keyword evidence="1" id="KW-0131">Cell cycle</keyword>
<name>A0A495PTW6_9FLAO</name>
<gene>
    <name evidence="1" type="ORF">BC962_1667</name>
</gene>
<evidence type="ECO:0000313" key="2">
    <source>
        <dbReference type="Proteomes" id="UP000276282"/>
    </source>
</evidence>
<dbReference type="AlphaFoldDB" id="A0A495PTW6"/>
<dbReference type="GO" id="GO:0051301">
    <property type="term" value="P:cell division"/>
    <property type="evidence" value="ECO:0007669"/>
    <property type="project" value="UniProtKB-KW"/>
</dbReference>
<dbReference type="EMBL" id="RBLG01000002">
    <property type="protein sequence ID" value="RKS53416.1"/>
    <property type="molecule type" value="Genomic_DNA"/>
</dbReference>
<dbReference type="Pfam" id="PF04977">
    <property type="entry name" value="DivIC"/>
    <property type="match status" value="1"/>
</dbReference>
<keyword evidence="1" id="KW-0132">Cell division</keyword>